<keyword evidence="2" id="KW-1003">Cell membrane</keyword>
<dbReference type="EMBL" id="BJVF01000001">
    <property type="protein sequence ID" value="GEL10048.1"/>
    <property type="molecule type" value="Genomic_DNA"/>
</dbReference>
<evidence type="ECO:0000256" key="5">
    <source>
        <dbReference type="ARBA" id="ARBA00023136"/>
    </source>
</evidence>
<evidence type="ECO:0000256" key="2">
    <source>
        <dbReference type="ARBA" id="ARBA00022475"/>
    </source>
</evidence>
<evidence type="ECO:0000256" key="3">
    <source>
        <dbReference type="ARBA" id="ARBA00022692"/>
    </source>
</evidence>
<evidence type="ECO:0000256" key="6">
    <source>
        <dbReference type="SAM" id="Phobius"/>
    </source>
</evidence>
<evidence type="ECO:0000313" key="8">
    <source>
        <dbReference type="EMBL" id="GEL10048.1"/>
    </source>
</evidence>
<evidence type="ECO:0000313" key="9">
    <source>
        <dbReference type="Proteomes" id="UP000321579"/>
    </source>
</evidence>
<comment type="caution">
    <text evidence="8">The sequence shown here is derived from an EMBL/GenBank/DDBJ whole genome shotgun (WGS) entry which is preliminary data.</text>
</comment>
<feature type="domain" description="RDD" evidence="7">
    <location>
        <begin position="16"/>
        <end position="129"/>
    </location>
</feature>
<keyword evidence="3 6" id="KW-0812">Transmembrane</keyword>
<accession>A0A511CI80</accession>
<dbReference type="InterPro" id="IPR051791">
    <property type="entry name" value="Pra-immunoreactive"/>
</dbReference>
<gene>
    <name evidence="8" type="ORF">FGL01_07870</name>
</gene>
<dbReference type="InterPro" id="IPR010432">
    <property type="entry name" value="RDD"/>
</dbReference>
<sequence length="167" mass="19498">MVMKNAEFSISDDLLATRFQRFLNLSIDLMFIYILVLSLGTTIILVALSANNFELSNWIENLNKVEIGFYSAIVAFLYYYFTEVYFSRTIAKLITHTIVVTADGTKPSKKRFFVRSCCRFIPFEAFSFFSEVPRGWHDSFSETYVVKKRKLAKKRKDFEPFVDVIKT</sequence>
<keyword evidence="5 6" id="KW-0472">Membrane</keyword>
<dbReference type="Pfam" id="PF06271">
    <property type="entry name" value="RDD"/>
    <property type="match status" value="1"/>
</dbReference>
<feature type="transmembrane region" description="Helical" evidence="6">
    <location>
        <begin position="67"/>
        <end position="86"/>
    </location>
</feature>
<name>A0A511CI80_9FLAO</name>
<dbReference type="Proteomes" id="UP000321579">
    <property type="component" value="Unassembled WGS sequence"/>
</dbReference>
<evidence type="ECO:0000256" key="1">
    <source>
        <dbReference type="ARBA" id="ARBA00004651"/>
    </source>
</evidence>
<dbReference type="PANTHER" id="PTHR36115">
    <property type="entry name" value="PROLINE-RICH ANTIGEN HOMOLOG-RELATED"/>
    <property type="match status" value="1"/>
</dbReference>
<evidence type="ECO:0000256" key="4">
    <source>
        <dbReference type="ARBA" id="ARBA00022989"/>
    </source>
</evidence>
<comment type="subcellular location">
    <subcellularLocation>
        <location evidence="1">Cell membrane</location>
        <topology evidence="1">Multi-pass membrane protein</topology>
    </subcellularLocation>
</comment>
<dbReference type="GO" id="GO:0005886">
    <property type="term" value="C:plasma membrane"/>
    <property type="evidence" value="ECO:0007669"/>
    <property type="project" value="UniProtKB-SubCell"/>
</dbReference>
<dbReference type="AlphaFoldDB" id="A0A511CI80"/>
<keyword evidence="4 6" id="KW-1133">Transmembrane helix</keyword>
<evidence type="ECO:0000259" key="7">
    <source>
        <dbReference type="Pfam" id="PF06271"/>
    </source>
</evidence>
<dbReference type="PANTHER" id="PTHR36115:SF4">
    <property type="entry name" value="MEMBRANE PROTEIN"/>
    <property type="match status" value="1"/>
</dbReference>
<organism evidence="8 9">
    <name type="scientific">Flavobacterium glycines</name>
    <dbReference type="NCBI Taxonomy" id="551990"/>
    <lineage>
        <taxon>Bacteria</taxon>
        <taxon>Pseudomonadati</taxon>
        <taxon>Bacteroidota</taxon>
        <taxon>Flavobacteriia</taxon>
        <taxon>Flavobacteriales</taxon>
        <taxon>Flavobacteriaceae</taxon>
        <taxon>Flavobacterium</taxon>
    </lineage>
</organism>
<proteinExistence type="predicted"/>
<reference evidence="8 9" key="1">
    <citation type="submission" date="2019-07" db="EMBL/GenBank/DDBJ databases">
        <title>Whole genome shotgun sequence of Flavobacterium glycines NBRC 105008.</title>
        <authorList>
            <person name="Hosoyama A."/>
            <person name="Uohara A."/>
            <person name="Ohji S."/>
            <person name="Ichikawa N."/>
        </authorList>
    </citation>
    <scope>NUCLEOTIDE SEQUENCE [LARGE SCALE GENOMIC DNA]</scope>
    <source>
        <strain evidence="8 9">NBRC 105008</strain>
    </source>
</reference>
<protein>
    <recommendedName>
        <fullName evidence="7">RDD domain-containing protein</fullName>
    </recommendedName>
</protein>
<feature type="transmembrane region" description="Helical" evidence="6">
    <location>
        <begin position="21"/>
        <end position="47"/>
    </location>
</feature>